<keyword evidence="3" id="KW-0547">Nucleotide-binding</keyword>
<dbReference type="SUPFAM" id="SSF53613">
    <property type="entry name" value="Ribokinase-like"/>
    <property type="match status" value="1"/>
</dbReference>
<comment type="similarity">
    <text evidence="1 6">Belongs to the carbohydrate kinase PfkB family.</text>
</comment>
<dbReference type="Pfam" id="PF00294">
    <property type="entry name" value="PfkB"/>
    <property type="match status" value="1"/>
</dbReference>
<organism evidence="8 9">
    <name type="scientific">Photobacterium sanctipauli</name>
    <dbReference type="NCBI Taxonomy" id="1342794"/>
    <lineage>
        <taxon>Bacteria</taxon>
        <taxon>Pseudomonadati</taxon>
        <taxon>Pseudomonadota</taxon>
        <taxon>Gammaproteobacteria</taxon>
        <taxon>Vibrionales</taxon>
        <taxon>Vibrionaceae</taxon>
        <taxon>Photobacterium</taxon>
    </lineage>
</organism>
<dbReference type="NCBIfam" id="NF006957">
    <property type="entry name" value="PRK09434.1"/>
    <property type="match status" value="1"/>
</dbReference>
<dbReference type="GO" id="GO:0008865">
    <property type="term" value="F:fructokinase activity"/>
    <property type="evidence" value="ECO:0007669"/>
    <property type="project" value="UniProtKB-ARBA"/>
</dbReference>
<dbReference type="OrthoDB" id="9779730at2"/>
<dbReference type="InterPro" id="IPR002173">
    <property type="entry name" value="Carboh/pur_kinase_PfkB_CS"/>
</dbReference>
<keyword evidence="5" id="KW-0067">ATP-binding</keyword>
<keyword evidence="9" id="KW-1185">Reference proteome</keyword>
<dbReference type="EMBL" id="PYMA01000003">
    <property type="protein sequence ID" value="PSW20732.1"/>
    <property type="molecule type" value="Genomic_DNA"/>
</dbReference>
<evidence type="ECO:0000256" key="3">
    <source>
        <dbReference type="ARBA" id="ARBA00022741"/>
    </source>
</evidence>
<accession>A0A2T3NWY3</accession>
<dbReference type="InterPro" id="IPR002139">
    <property type="entry name" value="Ribo/fructo_kinase"/>
</dbReference>
<dbReference type="InterPro" id="IPR050306">
    <property type="entry name" value="PfkB_Carbo_kinase"/>
</dbReference>
<keyword evidence="2 6" id="KW-0808">Transferase</keyword>
<reference evidence="8 9" key="1">
    <citation type="submission" date="2018-01" db="EMBL/GenBank/DDBJ databases">
        <title>Whole genome sequencing of Histamine producing bacteria.</title>
        <authorList>
            <person name="Butler K."/>
        </authorList>
    </citation>
    <scope>NUCLEOTIDE SEQUENCE [LARGE SCALE GENOMIC DNA]</scope>
    <source>
        <strain evidence="8 9">DSM 100436</strain>
    </source>
</reference>
<comment type="caution">
    <text evidence="8">The sequence shown here is derived from an EMBL/GenBank/DDBJ whole genome shotgun (WGS) entry which is preliminary data.</text>
</comment>
<dbReference type="Proteomes" id="UP000241771">
    <property type="component" value="Unassembled WGS sequence"/>
</dbReference>
<protein>
    <submittedName>
        <fullName evidence="8">Aminoimidazole riboside kinase</fullName>
    </submittedName>
</protein>
<name>A0A2T3NWY3_9GAMM</name>
<evidence type="ECO:0000256" key="5">
    <source>
        <dbReference type="ARBA" id="ARBA00022840"/>
    </source>
</evidence>
<dbReference type="AlphaFoldDB" id="A0A2T3NWY3"/>
<sequence length="306" mass="33313">MKNTVWLTGDAVVDLIPDEKNTYLKCPGGAPANVAVANARLGGKSRFFGRVGDDPMGRFMRETLDDEGVDTRYMVLDPEKRTSTVVVDLDNDGERSFTFMVKPSADQFLDIGDVPEFAKHQWLHCCSIALANEPSRGATFGAMAKMKEAGGYISFDPNLREEVWHSSEEMKAVVLEAIKMACVVKVSDGELMYLTGTETIEEGLRSLPVENHQLLIITLGAKGALVVFNREQRLISGKSVQPVDTTGAGDAFVGGMLAKLSQIDDWRNWEAIQQAVHWANACGAIATTKKGAMSALPSHESMSLAK</sequence>
<dbReference type="Gene3D" id="3.40.1190.20">
    <property type="match status" value="1"/>
</dbReference>
<evidence type="ECO:0000256" key="6">
    <source>
        <dbReference type="RuleBase" id="RU003704"/>
    </source>
</evidence>
<dbReference type="PANTHER" id="PTHR43085">
    <property type="entry name" value="HEXOKINASE FAMILY MEMBER"/>
    <property type="match status" value="1"/>
</dbReference>
<dbReference type="GO" id="GO:0006000">
    <property type="term" value="P:fructose metabolic process"/>
    <property type="evidence" value="ECO:0007669"/>
    <property type="project" value="UniProtKB-ARBA"/>
</dbReference>
<evidence type="ECO:0000256" key="2">
    <source>
        <dbReference type="ARBA" id="ARBA00022679"/>
    </source>
</evidence>
<evidence type="ECO:0000256" key="4">
    <source>
        <dbReference type="ARBA" id="ARBA00022777"/>
    </source>
</evidence>
<dbReference type="PANTHER" id="PTHR43085:SF1">
    <property type="entry name" value="PSEUDOURIDINE KINASE-RELATED"/>
    <property type="match status" value="1"/>
</dbReference>
<evidence type="ECO:0000313" key="9">
    <source>
        <dbReference type="Proteomes" id="UP000241771"/>
    </source>
</evidence>
<dbReference type="GO" id="GO:0005524">
    <property type="term" value="F:ATP binding"/>
    <property type="evidence" value="ECO:0007669"/>
    <property type="project" value="UniProtKB-KW"/>
</dbReference>
<evidence type="ECO:0000256" key="1">
    <source>
        <dbReference type="ARBA" id="ARBA00010688"/>
    </source>
</evidence>
<dbReference type="PROSITE" id="PS00584">
    <property type="entry name" value="PFKB_KINASES_2"/>
    <property type="match status" value="1"/>
</dbReference>
<dbReference type="InterPro" id="IPR011611">
    <property type="entry name" value="PfkB_dom"/>
</dbReference>
<dbReference type="PRINTS" id="PR00990">
    <property type="entry name" value="RIBOKINASE"/>
</dbReference>
<proteinExistence type="inferred from homology"/>
<evidence type="ECO:0000313" key="8">
    <source>
        <dbReference type="EMBL" id="PSW20732.1"/>
    </source>
</evidence>
<evidence type="ECO:0000259" key="7">
    <source>
        <dbReference type="Pfam" id="PF00294"/>
    </source>
</evidence>
<dbReference type="RefSeq" id="WP_036823892.1">
    <property type="nucleotide sequence ID" value="NZ_JGVO01000499.1"/>
</dbReference>
<keyword evidence="4 6" id="KW-0418">Kinase</keyword>
<feature type="domain" description="Carbohydrate kinase PfkB" evidence="7">
    <location>
        <begin position="8"/>
        <end position="297"/>
    </location>
</feature>
<gene>
    <name evidence="8" type="ORF">C9I98_07780</name>
</gene>
<dbReference type="CDD" id="cd01167">
    <property type="entry name" value="bac_FRK"/>
    <property type="match status" value="1"/>
</dbReference>
<dbReference type="PROSITE" id="PS00583">
    <property type="entry name" value="PFKB_KINASES_1"/>
    <property type="match status" value="1"/>
</dbReference>
<dbReference type="InterPro" id="IPR029056">
    <property type="entry name" value="Ribokinase-like"/>
</dbReference>